<feature type="binding site" evidence="9">
    <location>
        <begin position="64"/>
        <end position="65"/>
    </location>
    <ligand>
        <name>substrate</name>
    </ligand>
</feature>
<keyword evidence="3 9" id="KW-0028">Amino-acid biosynthesis</keyword>
<dbReference type="Gene3D" id="3.40.1160.10">
    <property type="entry name" value="Acetylglutamate kinase-like"/>
    <property type="match status" value="1"/>
</dbReference>
<keyword evidence="5 9" id="KW-0547">Nucleotide-binding</keyword>
<dbReference type="SUPFAM" id="SSF53633">
    <property type="entry name" value="Carbamate kinase-like"/>
    <property type="match status" value="1"/>
</dbReference>
<evidence type="ECO:0000256" key="7">
    <source>
        <dbReference type="ARBA" id="ARBA00022840"/>
    </source>
</evidence>
<dbReference type="InterPro" id="IPR001048">
    <property type="entry name" value="Asp/Glu/Uridylate_kinase"/>
</dbReference>
<comment type="catalytic activity">
    <reaction evidence="8 9">
        <text>N-acetyl-L-glutamate + ATP = N-acetyl-L-glutamyl 5-phosphate + ADP</text>
        <dbReference type="Rhea" id="RHEA:14629"/>
        <dbReference type="ChEBI" id="CHEBI:30616"/>
        <dbReference type="ChEBI" id="CHEBI:44337"/>
        <dbReference type="ChEBI" id="CHEBI:57936"/>
        <dbReference type="ChEBI" id="CHEBI:456216"/>
        <dbReference type="EC" id="2.7.2.8"/>
    </reaction>
</comment>
<evidence type="ECO:0000256" key="6">
    <source>
        <dbReference type="ARBA" id="ARBA00022777"/>
    </source>
</evidence>
<comment type="function">
    <text evidence="9">Catalyzes the ATP-dependent phosphorylation of N-acetyl-L-glutamate.</text>
</comment>
<dbReference type="InterPro" id="IPR004662">
    <property type="entry name" value="AcgluKinase_fam"/>
</dbReference>
<gene>
    <name evidence="9 11" type="primary">argB</name>
    <name evidence="11" type="ORF">GRF59_23800</name>
</gene>
<dbReference type="GO" id="GO:0005524">
    <property type="term" value="F:ATP binding"/>
    <property type="evidence" value="ECO:0007669"/>
    <property type="project" value="UniProtKB-UniRule"/>
</dbReference>
<reference evidence="11 12" key="1">
    <citation type="submission" date="2019-12" db="EMBL/GenBank/DDBJ databases">
        <title>Paenibacillus sp. nov., an endophytic bacterium isolated from the stem of Dendrobium.</title>
        <authorList>
            <person name="Zhao R."/>
        </authorList>
    </citation>
    <scope>NUCLEOTIDE SEQUENCE [LARGE SCALE GENOMIC DNA]</scope>
    <source>
        <strain evidence="11 12">HJL G12</strain>
    </source>
</reference>
<dbReference type="AlphaFoldDB" id="A0A7X3IQZ3"/>
<dbReference type="EMBL" id="WUBI01000004">
    <property type="protein sequence ID" value="MWV46637.1"/>
    <property type="molecule type" value="Genomic_DNA"/>
</dbReference>
<accession>A0A7X3IQZ3</accession>
<keyword evidence="2 9" id="KW-0055">Arginine biosynthesis</keyword>
<keyword evidence="12" id="KW-1185">Reference proteome</keyword>
<evidence type="ECO:0000256" key="1">
    <source>
        <dbReference type="ARBA" id="ARBA00004828"/>
    </source>
</evidence>
<dbReference type="EC" id="2.7.2.8" evidence="9"/>
<dbReference type="GO" id="GO:0042450">
    <property type="term" value="P:L-arginine biosynthetic process via ornithine"/>
    <property type="evidence" value="ECO:0007669"/>
    <property type="project" value="UniProtKB-UniRule"/>
</dbReference>
<keyword evidence="9" id="KW-0963">Cytoplasm</keyword>
<dbReference type="Proteomes" id="UP000460318">
    <property type="component" value="Unassembled WGS sequence"/>
</dbReference>
<dbReference type="GO" id="GO:0005737">
    <property type="term" value="C:cytoplasm"/>
    <property type="evidence" value="ECO:0007669"/>
    <property type="project" value="UniProtKB-SubCell"/>
</dbReference>
<evidence type="ECO:0000256" key="3">
    <source>
        <dbReference type="ARBA" id="ARBA00022605"/>
    </source>
</evidence>
<evidence type="ECO:0000313" key="11">
    <source>
        <dbReference type="EMBL" id="MWV46637.1"/>
    </source>
</evidence>
<feature type="domain" description="Aspartate/glutamate/uridylate kinase" evidence="10">
    <location>
        <begin position="28"/>
        <end position="262"/>
    </location>
</feature>
<feature type="site" description="Transition state stabilizer" evidence="9">
    <location>
        <position position="243"/>
    </location>
</feature>
<dbReference type="UniPathway" id="UPA00068">
    <property type="reaction ID" value="UER00107"/>
</dbReference>
<evidence type="ECO:0000256" key="8">
    <source>
        <dbReference type="ARBA" id="ARBA00048141"/>
    </source>
</evidence>
<feature type="binding site" evidence="9">
    <location>
        <position position="180"/>
    </location>
    <ligand>
        <name>substrate</name>
    </ligand>
</feature>
<evidence type="ECO:0000256" key="2">
    <source>
        <dbReference type="ARBA" id="ARBA00022571"/>
    </source>
</evidence>
<sequence>MGDERAVKTLDHQENNVARDALESKQSFVMKCGGSTLAALPDSFFEDLKQLQASGIQPVIVHGGGPAISENLEKLGIETEFVNGLRRTTEAVLDVVEMVLAGSINKQIVRRIQQSGGRALGISGVDGALIQAQPVANAAEVGWVGDVTYVQSSIIEGITAMGYMPVIAPVGVDANGQRYNINADTAAGAVASHLGTDRMIVVTDVPGIMKEIEGTKQVLPVVTVQQIEDMIASGDIYGGMIPKVKAAVGCIQGDVQEVVIVNGSEPKVLSRVLQGETIGTRIVR</sequence>
<evidence type="ECO:0000259" key="10">
    <source>
        <dbReference type="Pfam" id="PF00696"/>
    </source>
</evidence>
<dbReference type="PANTHER" id="PTHR23342">
    <property type="entry name" value="N-ACETYLGLUTAMATE SYNTHASE"/>
    <property type="match status" value="1"/>
</dbReference>
<dbReference type="InterPro" id="IPR001057">
    <property type="entry name" value="Glu/AcGlu_kinase"/>
</dbReference>
<comment type="pathway">
    <text evidence="1 9">Amino-acid biosynthesis; L-arginine biosynthesis; N(2)-acetyl-L-ornithine from L-glutamate: step 2/4.</text>
</comment>
<feature type="site" description="Transition state stabilizer" evidence="9">
    <location>
        <position position="31"/>
    </location>
</feature>
<dbReference type="Pfam" id="PF00696">
    <property type="entry name" value="AA_kinase"/>
    <property type="match status" value="1"/>
</dbReference>
<dbReference type="NCBIfam" id="TIGR00761">
    <property type="entry name" value="argB"/>
    <property type="match status" value="1"/>
</dbReference>
<proteinExistence type="inferred from homology"/>
<comment type="subcellular location">
    <subcellularLocation>
        <location evidence="9">Cytoplasm</location>
    </subcellularLocation>
</comment>
<dbReference type="PRINTS" id="PR00474">
    <property type="entry name" value="GLU5KINASE"/>
</dbReference>
<evidence type="ECO:0000313" key="12">
    <source>
        <dbReference type="Proteomes" id="UP000460318"/>
    </source>
</evidence>
<comment type="similarity">
    <text evidence="9">Belongs to the acetylglutamate kinase family. ArgB subfamily.</text>
</comment>
<dbReference type="PIRSF" id="PIRSF000728">
    <property type="entry name" value="NAGK"/>
    <property type="match status" value="1"/>
</dbReference>
<keyword evidence="4 9" id="KW-0808">Transferase</keyword>
<protein>
    <recommendedName>
        <fullName evidence="9">Acetylglutamate kinase</fullName>
        <ecNumber evidence="9">2.7.2.8</ecNumber>
    </recommendedName>
    <alternativeName>
        <fullName evidence="9">N-acetyl-L-glutamate 5-phosphotransferase</fullName>
    </alternativeName>
    <alternativeName>
        <fullName evidence="9">NAG kinase</fullName>
        <shortName evidence="9">NAGK</shortName>
    </alternativeName>
</protein>
<organism evidence="11 12">
    <name type="scientific">Paenibacillus dendrobii</name>
    <dbReference type="NCBI Taxonomy" id="2691084"/>
    <lineage>
        <taxon>Bacteria</taxon>
        <taxon>Bacillati</taxon>
        <taxon>Bacillota</taxon>
        <taxon>Bacilli</taxon>
        <taxon>Bacillales</taxon>
        <taxon>Paenibacillaceae</taxon>
        <taxon>Paenibacillus</taxon>
    </lineage>
</organism>
<dbReference type="InterPro" id="IPR036393">
    <property type="entry name" value="AceGlu_kinase-like_sf"/>
</dbReference>
<dbReference type="CDD" id="cd04238">
    <property type="entry name" value="AAK_NAGK-like"/>
    <property type="match status" value="1"/>
</dbReference>
<keyword evidence="6 9" id="KW-0418">Kinase</keyword>
<keyword evidence="7 9" id="KW-0067">ATP-binding</keyword>
<dbReference type="GO" id="GO:0003991">
    <property type="term" value="F:acetylglutamate kinase activity"/>
    <property type="evidence" value="ECO:0007669"/>
    <property type="project" value="UniProtKB-UniRule"/>
</dbReference>
<dbReference type="InterPro" id="IPR037528">
    <property type="entry name" value="ArgB"/>
</dbReference>
<evidence type="ECO:0000256" key="9">
    <source>
        <dbReference type="HAMAP-Rule" id="MF_00082"/>
    </source>
</evidence>
<feature type="binding site" evidence="9">
    <location>
        <position position="86"/>
    </location>
    <ligand>
        <name>substrate</name>
    </ligand>
</feature>
<dbReference type="HAMAP" id="MF_00082">
    <property type="entry name" value="ArgB"/>
    <property type="match status" value="1"/>
</dbReference>
<dbReference type="FunFam" id="3.40.1160.10:FF:000004">
    <property type="entry name" value="Acetylglutamate kinase"/>
    <property type="match status" value="1"/>
</dbReference>
<evidence type="ECO:0000256" key="5">
    <source>
        <dbReference type="ARBA" id="ARBA00022741"/>
    </source>
</evidence>
<evidence type="ECO:0000256" key="4">
    <source>
        <dbReference type="ARBA" id="ARBA00022679"/>
    </source>
</evidence>
<name>A0A7X3IQZ3_9BACL</name>
<comment type="caution">
    <text evidence="11">The sequence shown here is derived from an EMBL/GenBank/DDBJ whole genome shotgun (WGS) entry which is preliminary data.</text>
</comment>
<dbReference type="PANTHER" id="PTHR23342:SF0">
    <property type="entry name" value="N-ACETYLGLUTAMATE SYNTHASE, MITOCHONDRIAL"/>
    <property type="match status" value="1"/>
</dbReference>